<feature type="signal peptide" evidence="1">
    <location>
        <begin position="1"/>
        <end position="18"/>
    </location>
</feature>
<keyword evidence="1" id="KW-0732">Signal</keyword>
<comment type="caution">
    <text evidence="2">The sequence shown here is derived from an EMBL/GenBank/DDBJ whole genome shotgun (WGS) entry which is preliminary data.</text>
</comment>
<dbReference type="Proteomes" id="UP001233172">
    <property type="component" value="Unassembled WGS sequence"/>
</dbReference>
<dbReference type="AlphaFoldDB" id="A0AAD8B4H2"/>
<dbReference type="EMBL" id="JASAOG010000144">
    <property type="protein sequence ID" value="KAK0047861.1"/>
    <property type="molecule type" value="Genomic_DNA"/>
</dbReference>
<proteinExistence type="predicted"/>
<protein>
    <submittedName>
        <fullName evidence="2">Collagen alpha-1(XII) chain</fullName>
    </submittedName>
</protein>
<dbReference type="GO" id="GO:0005581">
    <property type="term" value="C:collagen trimer"/>
    <property type="evidence" value="ECO:0007669"/>
    <property type="project" value="UniProtKB-KW"/>
</dbReference>
<evidence type="ECO:0000256" key="1">
    <source>
        <dbReference type="SAM" id="SignalP"/>
    </source>
</evidence>
<accession>A0AAD8B4H2</accession>
<keyword evidence="3" id="KW-1185">Reference proteome</keyword>
<organism evidence="2 3">
    <name type="scientific">Biomphalaria pfeifferi</name>
    <name type="common">Bloodfluke planorb</name>
    <name type="synonym">Freshwater snail</name>
    <dbReference type="NCBI Taxonomy" id="112525"/>
    <lineage>
        <taxon>Eukaryota</taxon>
        <taxon>Metazoa</taxon>
        <taxon>Spiralia</taxon>
        <taxon>Lophotrochozoa</taxon>
        <taxon>Mollusca</taxon>
        <taxon>Gastropoda</taxon>
        <taxon>Heterobranchia</taxon>
        <taxon>Euthyneura</taxon>
        <taxon>Panpulmonata</taxon>
        <taxon>Hygrophila</taxon>
        <taxon>Lymnaeoidea</taxon>
        <taxon>Planorbidae</taxon>
        <taxon>Biomphalaria</taxon>
    </lineage>
</organism>
<keyword evidence="2" id="KW-0176">Collagen</keyword>
<feature type="chain" id="PRO_5042102341" evidence="1">
    <location>
        <begin position="19"/>
        <end position="236"/>
    </location>
</feature>
<name>A0AAD8B4H2_BIOPF</name>
<gene>
    <name evidence="2" type="ORF">Bpfe_022660</name>
</gene>
<reference evidence="2" key="1">
    <citation type="journal article" date="2023" name="PLoS Negl. Trop. Dis.">
        <title>A genome sequence for Biomphalaria pfeifferi, the major vector snail for the human-infecting parasite Schistosoma mansoni.</title>
        <authorList>
            <person name="Bu L."/>
            <person name="Lu L."/>
            <person name="Laidemitt M.R."/>
            <person name="Zhang S.M."/>
            <person name="Mutuku M."/>
            <person name="Mkoji G."/>
            <person name="Steinauer M."/>
            <person name="Loker E.S."/>
        </authorList>
    </citation>
    <scope>NUCLEOTIDE SEQUENCE</scope>
    <source>
        <strain evidence="2">KasaAsao</strain>
    </source>
</reference>
<reference evidence="2" key="2">
    <citation type="submission" date="2023-04" db="EMBL/GenBank/DDBJ databases">
        <authorList>
            <person name="Bu L."/>
            <person name="Lu L."/>
            <person name="Laidemitt M.R."/>
            <person name="Zhang S.M."/>
            <person name="Mutuku M."/>
            <person name="Mkoji G."/>
            <person name="Steinauer M."/>
            <person name="Loker E.S."/>
        </authorList>
    </citation>
    <scope>NUCLEOTIDE SEQUENCE</scope>
    <source>
        <strain evidence="2">KasaAsao</strain>
        <tissue evidence="2">Whole Snail</tissue>
    </source>
</reference>
<evidence type="ECO:0000313" key="2">
    <source>
        <dbReference type="EMBL" id="KAK0047861.1"/>
    </source>
</evidence>
<evidence type="ECO:0000313" key="3">
    <source>
        <dbReference type="Proteomes" id="UP001233172"/>
    </source>
</evidence>
<sequence>MAILFATILLYSVSSVIGFFQCPVCTNRGDPASCTGTIDCDVCELSIFLKEQNRIEFTCSDRASCTQAETKECSPDKQDKCVFCCNNLGTCREQAYLVFSDFLTTTHRPAVTTVIKETDPTTTPLTTTLGPNMCIQCGKNTPCDLKTVDSLTPQICNVEYPYCFTTIIQDHGNKTVYKGCQEHDFCLAKYQQETMSKPECLTGDYAGQVVNCTFCCTGTACNSPDKPIDSTLLQAR</sequence>